<sequence>MGDVIDWAASEPPNRYVLAFGTSHCLVEQDYDHSVYGECAYIGSRTLIKCKAVRKKTDLKANGGICEMHKLFHDSIRNRFCCEDRRMMQDTGQGKPKYSPFLNHDGLICEEYYWLMPSHRWESPLSRSTFDYAPDDDMLAPLWNAGVYTDKDLLRLRKILSEKRVEYLKLHAEMIMERVRRKASDLFSKNGKLLTLGDATAAITAACSSIDEYGVITKRLIASRRCELERSDKSGRLQAQPLLCSFGKLQRNLAADNDRITVLSVLHSILDCIACNKEDFISYREIQDSKGLAKITLEVGSEKNLQCSAPAVPLTMFCISHQMLDERQLLFVPCSMCHSMCADIRSPPLCGKHLKDSRVKRVPMKDVRISASPAANFSTSSPISSISSKSKTFNDPSKPLFGLPSNSGSAPFISPSLSDRRGNKRISVDIQSKEEADELSKRFKTEAPPQLPLAESVSQGQTPAVIDAIRRAEMRRHKEEMCSCSRIRPFERSQFPPKSSLPRRINTANRLPLPVRRPFLVEGSSSQSQRPSYAAQIRRHAGSDTLPYRQLSGMSSRRSQPPHRVLLKDGSISSQYSVSLGQKPIGSTGLGLQSSSTFTAIDESGNVS</sequence>
<dbReference type="OrthoDB" id="5850696at2759"/>
<reference evidence="6" key="2">
    <citation type="journal article" date="2016" name="Sci. Rep.">
        <title>Dictyocaulus viviparus genome, variome and transcriptome elucidate lungworm biology and support future intervention.</title>
        <authorList>
            <person name="McNulty S.N."/>
            <person name="Strube C."/>
            <person name="Rosa B.A."/>
            <person name="Martin J.C."/>
            <person name="Tyagi R."/>
            <person name="Choi Y.J."/>
            <person name="Wang Q."/>
            <person name="Hallsworth Pepin K."/>
            <person name="Zhang X."/>
            <person name="Ozersky P."/>
            <person name="Wilson R.K."/>
            <person name="Sternberg P.W."/>
            <person name="Gasser R.B."/>
            <person name="Mitreva M."/>
        </authorList>
    </citation>
    <scope>NUCLEOTIDE SEQUENCE [LARGE SCALE GENOMIC DNA]</scope>
    <source>
        <strain evidence="6">HannoverDv2000</strain>
    </source>
</reference>
<evidence type="ECO:0000256" key="2">
    <source>
        <dbReference type="ARBA" id="ARBA00023242"/>
    </source>
</evidence>
<dbReference type="GO" id="GO:0005634">
    <property type="term" value="C:nucleus"/>
    <property type="evidence" value="ECO:0007669"/>
    <property type="project" value="UniProtKB-SubCell"/>
</dbReference>
<evidence type="ECO:0000313" key="6">
    <source>
        <dbReference type="Proteomes" id="UP000053766"/>
    </source>
</evidence>
<reference evidence="5 6" key="1">
    <citation type="submission" date="2013-11" db="EMBL/GenBank/DDBJ databases">
        <title>Draft genome of the bovine lungworm Dictyocaulus viviparus.</title>
        <authorList>
            <person name="Mitreva M."/>
        </authorList>
    </citation>
    <scope>NUCLEOTIDE SEQUENCE [LARGE SCALE GENOMIC DNA]</scope>
    <source>
        <strain evidence="5 6">HannoverDv2000</strain>
    </source>
</reference>
<dbReference type="InterPro" id="IPR025927">
    <property type="entry name" value="Znf_KANL2-like"/>
</dbReference>
<evidence type="ECO:0000256" key="1">
    <source>
        <dbReference type="ARBA" id="ARBA00004123"/>
    </source>
</evidence>
<dbReference type="STRING" id="29172.A0A0D8XQ86"/>
<protein>
    <recommendedName>
        <fullName evidence="4">KANL2-like probable zinc-finger domain-containing protein</fullName>
    </recommendedName>
</protein>
<feature type="region of interest" description="Disordered" evidence="3">
    <location>
        <begin position="579"/>
        <end position="608"/>
    </location>
</feature>
<dbReference type="AlphaFoldDB" id="A0A0D8XQ86"/>
<organism evidence="5 6">
    <name type="scientific">Dictyocaulus viviparus</name>
    <name type="common">Bovine lungworm</name>
    <dbReference type="NCBI Taxonomy" id="29172"/>
    <lineage>
        <taxon>Eukaryota</taxon>
        <taxon>Metazoa</taxon>
        <taxon>Ecdysozoa</taxon>
        <taxon>Nematoda</taxon>
        <taxon>Chromadorea</taxon>
        <taxon>Rhabditida</taxon>
        <taxon>Rhabditina</taxon>
        <taxon>Rhabditomorpha</taxon>
        <taxon>Strongyloidea</taxon>
        <taxon>Metastrongylidae</taxon>
        <taxon>Dictyocaulus</taxon>
    </lineage>
</organism>
<feature type="compositionally biased region" description="Low complexity" evidence="3">
    <location>
        <begin position="586"/>
        <end position="597"/>
    </location>
</feature>
<feature type="region of interest" description="Disordered" evidence="3">
    <location>
        <begin position="521"/>
        <end position="562"/>
    </location>
</feature>
<comment type="subcellular location">
    <subcellularLocation>
        <location evidence="1">Nucleus</location>
    </subcellularLocation>
</comment>
<feature type="domain" description="KANL2-like probable zinc-finger" evidence="4">
    <location>
        <begin position="305"/>
        <end position="339"/>
    </location>
</feature>
<evidence type="ECO:0000313" key="5">
    <source>
        <dbReference type="EMBL" id="KJH46803.1"/>
    </source>
</evidence>
<evidence type="ECO:0000256" key="3">
    <source>
        <dbReference type="SAM" id="MobiDB-lite"/>
    </source>
</evidence>
<feature type="compositionally biased region" description="Basic and acidic residues" evidence="3">
    <location>
        <begin position="431"/>
        <end position="445"/>
    </location>
</feature>
<proteinExistence type="predicted"/>
<keyword evidence="2" id="KW-0539">Nucleus</keyword>
<accession>A0A0D8XQ86</accession>
<gene>
    <name evidence="5" type="ORF">DICVIV_07129</name>
</gene>
<evidence type="ECO:0000259" key="4">
    <source>
        <dbReference type="Pfam" id="PF13891"/>
    </source>
</evidence>
<feature type="region of interest" description="Disordered" evidence="3">
    <location>
        <begin position="397"/>
        <end position="459"/>
    </location>
</feature>
<keyword evidence="6" id="KW-1185">Reference proteome</keyword>
<dbReference type="Pfam" id="PF13891">
    <property type="entry name" value="zf-C3HC3H_KANSL2"/>
    <property type="match status" value="1"/>
</dbReference>
<dbReference type="EMBL" id="KN716334">
    <property type="protein sequence ID" value="KJH46803.1"/>
    <property type="molecule type" value="Genomic_DNA"/>
</dbReference>
<name>A0A0D8XQ86_DICVI</name>
<dbReference type="Proteomes" id="UP000053766">
    <property type="component" value="Unassembled WGS sequence"/>
</dbReference>